<dbReference type="EMBL" id="BARW01019602">
    <property type="protein sequence ID" value="GAI97218.1"/>
    <property type="molecule type" value="Genomic_DNA"/>
</dbReference>
<organism evidence="1">
    <name type="scientific">marine sediment metagenome</name>
    <dbReference type="NCBI Taxonomy" id="412755"/>
    <lineage>
        <taxon>unclassified sequences</taxon>
        <taxon>metagenomes</taxon>
        <taxon>ecological metagenomes</taxon>
    </lineage>
</organism>
<name>X1SW78_9ZZZZ</name>
<evidence type="ECO:0000313" key="1">
    <source>
        <dbReference type="EMBL" id="GAI97218.1"/>
    </source>
</evidence>
<reference evidence="1" key="1">
    <citation type="journal article" date="2014" name="Front. Microbiol.">
        <title>High frequency of phylogenetically diverse reductive dehalogenase-homologous genes in deep subseafloor sedimentary metagenomes.</title>
        <authorList>
            <person name="Kawai M."/>
            <person name="Futagami T."/>
            <person name="Toyoda A."/>
            <person name="Takaki Y."/>
            <person name="Nishi S."/>
            <person name="Hori S."/>
            <person name="Arai W."/>
            <person name="Tsubouchi T."/>
            <person name="Morono Y."/>
            <person name="Uchiyama I."/>
            <person name="Ito T."/>
            <person name="Fujiyama A."/>
            <person name="Inagaki F."/>
            <person name="Takami H."/>
        </authorList>
    </citation>
    <scope>NUCLEOTIDE SEQUENCE</scope>
    <source>
        <strain evidence="1">Expedition CK06-06</strain>
    </source>
</reference>
<feature type="non-terminal residue" evidence="1">
    <location>
        <position position="1"/>
    </location>
</feature>
<dbReference type="AlphaFoldDB" id="X1SW78"/>
<sequence>YRESIRVAGTSFTESINWKRGKRLIIKVENTLDQAVQIQPIGNITNARDAAVNINGPFPCAAASGITIGLAWDDWHPYVWARITVAVAPTSGELKIEAVIQE</sequence>
<protein>
    <submittedName>
        <fullName evidence="1">Uncharacterized protein</fullName>
    </submittedName>
</protein>
<proteinExistence type="predicted"/>
<accession>X1SW78</accession>
<comment type="caution">
    <text evidence="1">The sequence shown here is derived from an EMBL/GenBank/DDBJ whole genome shotgun (WGS) entry which is preliminary data.</text>
</comment>
<gene>
    <name evidence="1" type="ORF">S12H4_33282</name>
</gene>